<gene>
    <name evidence="1" type="ORF">F511_43768</name>
</gene>
<evidence type="ECO:0000313" key="2">
    <source>
        <dbReference type="Proteomes" id="UP000250235"/>
    </source>
</evidence>
<accession>A0A2Z7C7T8</accession>
<name>A0A2Z7C7T8_9LAMI</name>
<proteinExistence type="predicted"/>
<protein>
    <submittedName>
        <fullName evidence="1">Uncharacterized protein</fullName>
    </submittedName>
</protein>
<keyword evidence="2" id="KW-1185">Reference proteome</keyword>
<dbReference type="EMBL" id="KQ998491">
    <property type="protein sequence ID" value="KZV42945.1"/>
    <property type="molecule type" value="Genomic_DNA"/>
</dbReference>
<reference evidence="1 2" key="1">
    <citation type="journal article" date="2015" name="Proc. Natl. Acad. Sci. U.S.A.">
        <title>The resurrection genome of Boea hygrometrica: A blueprint for survival of dehydration.</title>
        <authorList>
            <person name="Xiao L."/>
            <person name="Yang G."/>
            <person name="Zhang L."/>
            <person name="Yang X."/>
            <person name="Zhao S."/>
            <person name="Ji Z."/>
            <person name="Zhou Q."/>
            <person name="Hu M."/>
            <person name="Wang Y."/>
            <person name="Chen M."/>
            <person name="Xu Y."/>
            <person name="Jin H."/>
            <person name="Xiao X."/>
            <person name="Hu G."/>
            <person name="Bao F."/>
            <person name="Hu Y."/>
            <person name="Wan P."/>
            <person name="Li L."/>
            <person name="Deng X."/>
            <person name="Kuang T."/>
            <person name="Xiang C."/>
            <person name="Zhu J.K."/>
            <person name="Oliver M.J."/>
            <person name="He Y."/>
        </authorList>
    </citation>
    <scope>NUCLEOTIDE SEQUENCE [LARGE SCALE GENOMIC DNA]</scope>
    <source>
        <strain evidence="2">cv. XS01</strain>
    </source>
</reference>
<dbReference type="Proteomes" id="UP000250235">
    <property type="component" value="Unassembled WGS sequence"/>
</dbReference>
<sequence>MNKVAFDDFRCSFVCIGSVVSRDILFIVSTTVCPENTRLEFEKISSVRSPDPSSADLIPASGTQTTFELTPVQLRILTSARLPVCTRSELCIIKLACIRAGLFWAADFLS</sequence>
<evidence type="ECO:0000313" key="1">
    <source>
        <dbReference type="EMBL" id="KZV42945.1"/>
    </source>
</evidence>
<dbReference type="AlphaFoldDB" id="A0A2Z7C7T8"/>
<organism evidence="1 2">
    <name type="scientific">Dorcoceras hygrometricum</name>
    <dbReference type="NCBI Taxonomy" id="472368"/>
    <lineage>
        <taxon>Eukaryota</taxon>
        <taxon>Viridiplantae</taxon>
        <taxon>Streptophyta</taxon>
        <taxon>Embryophyta</taxon>
        <taxon>Tracheophyta</taxon>
        <taxon>Spermatophyta</taxon>
        <taxon>Magnoliopsida</taxon>
        <taxon>eudicotyledons</taxon>
        <taxon>Gunneridae</taxon>
        <taxon>Pentapetalae</taxon>
        <taxon>asterids</taxon>
        <taxon>lamiids</taxon>
        <taxon>Lamiales</taxon>
        <taxon>Gesneriaceae</taxon>
        <taxon>Didymocarpoideae</taxon>
        <taxon>Trichosporeae</taxon>
        <taxon>Loxocarpinae</taxon>
        <taxon>Dorcoceras</taxon>
    </lineage>
</organism>